<dbReference type="AlphaFoldDB" id="A0A0S2K7J0"/>
<dbReference type="PANTHER" id="PTHR11261:SF3">
    <property type="entry name" value="RETINOL-BINDING PROTEIN 3"/>
    <property type="match status" value="1"/>
</dbReference>
<gene>
    <name evidence="3" type="ORF">PP2015_3588</name>
</gene>
<dbReference type="PANTHER" id="PTHR11261">
    <property type="entry name" value="INTERPHOTORECEPTOR RETINOID-BINDING PROTEIN"/>
    <property type="match status" value="1"/>
</dbReference>
<dbReference type="CDD" id="cd07563">
    <property type="entry name" value="Peptidase_S41_IRBP"/>
    <property type="match status" value="1"/>
</dbReference>
<proteinExistence type="predicted"/>
<dbReference type="InterPro" id="IPR005151">
    <property type="entry name" value="Tail-specific_protease"/>
</dbReference>
<dbReference type="Gene3D" id="3.90.226.10">
    <property type="entry name" value="2-enoyl-CoA Hydratase, Chain A, domain 1"/>
    <property type="match status" value="1"/>
</dbReference>
<dbReference type="GO" id="GO:0006508">
    <property type="term" value="P:proteolysis"/>
    <property type="evidence" value="ECO:0007669"/>
    <property type="project" value="InterPro"/>
</dbReference>
<evidence type="ECO:0000259" key="2">
    <source>
        <dbReference type="SMART" id="SM00245"/>
    </source>
</evidence>
<accession>A0A0S2K7J0</accession>
<evidence type="ECO:0000313" key="4">
    <source>
        <dbReference type="Proteomes" id="UP000061457"/>
    </source>
</evidence>
<keyword evidence="4" id="KW-1185">Reference proteome</keyword>
<reference evidence="4" key="1">
    <citation type="submission" date="2015-11" db="EMBL/GenBank/DDBJ databases">
        <authorList>
            <person name="Kim K.M."/>
        </authorList>
    </citation>
    <scope>NUCLEOTIDE SEQUENCE [LARGE SCALE GENOMIC DNA]</scope>
    <source>
        <strain evidence="4">KCTC 12086</strain>
    </source>
</reference>
<dbReference type="Proteomes" id="UP000061457">
    <property type="component" value="Chromosome II"/>
</dbReference>
<name>A0A0S2K7J0_9GAMM</name>
<sequence>MTSFKKTALSIALFIGLNSQTALAQAISKTEKQQVIDKVSELMSEYYVYPEVATKTNEKLKLAFKQGEFMAHTDSEEFAKALSIWLKETAEDRHLRVRANPVNQEVKGAESRLRDSLLNPPRFGSQNKGVVAAKVLENNIGYMDLRGFYRLIESQPYIDSAMKLLANTDAIIIDLRKNGGGSPRTVQYLCSYFFDKKLLLNSLYYREDNETIDYYVLDEVAGEKLPDVPLYVLTSNRTASAAEEFSYNMQTRKRATLVGETTRGAANPGGMFTINDNFRMFVATGAAINPITKTNWETVGVVPHVATKKDQALDKAIELASIEVEKNWQTLKAEREQPLDKLLSILNDAKQSKKSLTDIRQSYQQQTKALINALNLSDEELAELAYESWETSPKYAVFLFEIAVTFNEQELYLYEYWARALARLDQLNEAKTVINIGLSKVKSEEHKTMLKDALTEITVSKNML</sequence>
<keyword evidence="1" id="KW-0732">Signal</keyword>
<organism evidence="3 4">
    <name type="scientific">Pseudoalteromonas phenolica</name>
    <dbReference type="NCBI Taxonomy" id="161398"/>
    <lineage>
        <taxon>Bacteria</taxon>
        <taxon>Pseudomonadati</taxon>
        <taxon>Pseudomonadota</taxon>
        <taxon>Gammaproteobacteria</taxon>
        <taxon>Alteromonadales</taxon>
        <taxon>Pseudoalteromonadaceae</taxon>
        <taxon>Pseudoalteromonas</taxon>
    </lineage>
</organism>
<dbReference type="RefSeq" id="WP_058031949.1">
    <property type="nucleotide sequence ID" value="NZ_CP013188.1"/>
</dbReference>
<dbReference type="GO" id="GO:0008236">
    <property type="term" value="F:serine-type peptidase activity"/>
    <property type="evidence" value="ECO:0007669"/>
    <property type="project" value="InterPro"/>
</dbReference>
<dbReference type="PATRIC" id="fig|161398.10.peg.3659"/>
<dbReference type="Gene3D" id="3.30.750.44">
    <property type="match status" value="1"/>
</dbReference>
<protein>
    <submittedName>
        <fullName evidence="3">Peptidase S41</fullName>
    </submittedName>
</protein>
<feature type="domain" description="Tail specific protease" evidence="2">
    <location>
        <begin position="119"/>
        <end position="308"/>
    </location>
</feature>
<dbReference type="KEGG" id="pphe:PP2015_3588"/>
<dbReference type="EMBL" id="CP013188">
    <property type="protein sequence ID" value="ALO44062.1"/>
    <property type="molecule type" value="Genomic_DNA"/>
</dbReference>
<dbReference type="SUPFAM" id="SSF52096">
    <property type="entry name" value="ClpP/crotonase"/>
    <property type="match status" value="1"/>
</dbReference>
<dbReference type="Pfam" id="PF03572">
    <property type="entry name" value="Peptidase_S41"/>
    <property type="match status" value="1"/>
</dbReference>
<feature type="signal peptide" evidence="1">
    <location>
        <begin position="1"/>
        <end position="24"/>
    </location>
</feature>
<dbReference type="SMART" id="SM00245">
    <property type="entry name" value="TSPc"/>
    <property type="match status" value="1"/>
</dbReference>
<dbReference type="STRING" id="161398.PP2015_3588"/>
<evidence type="ECO:0000256" key="1">
    <source>
        <dbReference type="SAM" id="SignalP"/>
    </source>
</evidence>
<evidence type="ECO:0000313" key="3">
    <source>
        <dbReference type="EMBL" id="ALO44062.1"/>
    </source>
</evidence>
<dbReference type="OrthoDB" id="9758793at2"/>
<feature type="chain" id="PRO_5006601211" evidence="1">
    <location>
        <begin position="25"/>
        <end position="464"/>
    </location>
</feature>
<dbReference type="InterPro" id="IPR029045">
    <property type="entry name" value="ClpP/crotonase-like_dom_sf"/>
</dbReference>
<dbReference type="Pfam" id="PF11918">
    <property type="entry name" value="Peptidase_S41_N"/>
    <property type="match status" value="1"/>
</dbReference>